<proteinExistence type="inferred from homology"/>
<dbReference type="PROSITE" id="PS00211">
    <property type="entry name" value="ABC_TRANSPORTER_1"/>
    <property type="match status" value="1"/>
</dbReference>
<evidence type="ECO:0000256" key="4">
    <source>
        <dbReference type="ARBA" id="ARBA00022692"/>
    </source>
</evidence>
<protein>
    <submittedName>
        <fullName evidence="14">Heavy metal tolerance protein</fullName>
    </submittedName>
</protein>
<accession>C6H1F8</accession>
<evidence type="ECO:0000256" key="10">
    <source>
        <dbReference type="SAM" id="MobiDB-lite"/>
    </source>
</evidence>
<dbReference type="OrthoDB" id="6500128at2759"/>
<evidence type="ECO:0000256" key="2">
    <source>
        <dbReference type="ARBA" id="ARBA00007577"/>
    </source>
</evidence>
<dbReference type="InterPro" id="IPR027417">
    <property type="entry name" value="P-loop_NTPase"/>
</dbReference>
<dbReference type="InterPro" id="IPR003439">
    <property type="entry name" value="ABC_transporter-like_ATP-bd"/>
</dbReference>
<feature type="transmembrane region" description="Helical" evidence="11">
    <location>
        <begin position="12"/>
        <end position="31"/>
    </location>
</feature>
<keyword evidence="6" id="KW-0067">ATP-binding</keyword>
<keyword evidence="7 11" id="KW-1133">Transmembrane helix</keyword>
<feature type="region of interest" description="Disordered" evidence="10">
    <location>
        <begin position="979"/>
        <end position="1042"/>
    </location>
</feature>
<dbReference type="InterPro" id="IPR011527">
    <property type="entry name" value="ABC1_TM_dom"/>
</dbReference>
<dbReference type="OMA" id="PFFWPSG"/>
<feature type="region of interest" description="Disordered" evidence="10">
    <location>
        <begin position="149"/>
        <end position="170"/>
    </location>
</feature>
<gene>
    <name evidence="14" type="ORF">HCDG_00540</name>
</gene>
<evidence type="ECO:0000256" key="3">
    <source>
        <dbReference type="ARBA" id="ARBA00022448"/>
    </source>
</evidence>
<dbReference type="GO" id="GO:0005524">
    <property type="term" value="F:ATP binding"/>
    <property type="evidence" value="ECO:0007669"/>
    <property type="project" value="UniProtKB-KW"/>
</dbReference>
<dbReference type="HOGENOM" id="CLU_000604_6_2_1"/>
<comment type="similarity">
    <text evidence="9">Belongs to the ABC transporter superfamily. ABCB family. Heavy Metal importer (TC 3.A.1.210) subfamily.</text>
</comment>
<dbReference type="PANTHER" id="PTHR24221">
    <property type="entry name" value="ATP-BINDING CASSETTE SUB-FAMILY B"/>
    <property type="match status" value="1"/>
</dbReference>
<feature type="transmembrane region" description="Helical" evidence="11">
    <location>
        <begin position="91"/>
        <end position="112"/>
    </location>
</feature>
<dbReference type="SMART" id="SM00382">
    <property type="entry name" value="AAA"/>
    <property type="match status" value="1"/>
</dbReference>
<dbReference type="Pfam" id="PF00005">
    <property type="entry name" value="ABC_tran"/>
    <property type="match status" value="1"/>
</dbReference>
<evidence type="ECO:0000256" key="11">
    <source>
        <dbReference type="SAM" id="Phobius"/>
    </source>
</evidence>
<dbReference type="FunFam" id="3.40.50.300:FF:000287">
    <property type="entry name" value="Multidrug ABC transporter ATP-binding protein"/>
    <property type="match status" value="1"/>
</dbReference>
<feature type="compositionally biased region" description="Basic and acidic residues" evidence="10">
    <location>
        <begin position="157"/>
        <end position="170"/>
    </location>
</feature>
<dbReference type="InterPro" id="IPR017871">
    <property type="entry name" value="ABC_transporter-like_CS"/>
</dbReference>
<evidence type="ECO:0000256" key="7">
    <source>
        <dbReference type="ARBA" id="ARBA00022989"/>
    </source>
</evidence>
<feature type="transmembrane region" description="Helical" evidence="11">
    <location>
        <begin position="320"/>
        <end position="342"/>
    </location>
</feature>
<keyword evidence="3" id="KW-0813">Transport</keyword>
<dbReference type="Proteomes" id="UP000002624">
    <property type="component" value="Unassembled WGS sequence"/>
</dbReference>
<comment type="similarity">
    <text evidence="2">Belongs to the ABC transporter superfamily. ABCB family. Multidrug resistance exporter (TC 3.A.1.201) subfamily.</text>
</comment>
<evidence type="ECO:0000256" key="6">
    <source>
        <dbReference type="ARBA" id="ARBA00022840"/>
    </source>
</evidence>
<dbReference type="InterPro" id="IPR036640">
    <property type="entry name" value="ABC1_TM_sf"/>
</dbReference>
<feature type="compositionally biased region" description="Polar residues" evidence="10">
    <location>
        <begin position="986"/>
        <end position="997"/>
    </location>
</feature>
<keyword evidence="8 11" id="KW-0472">Membrane</keyword>
<feature type="domain" description="ABC transporter" evidence="12">
    <location>
        <begin position="525"/>
        <end position="759"/>
    </location>
</feature>
<dbReference type="Gene3D" id="1.20.1560.10">
    <property type="entry name" value="ABC transporter type 1, transmembrane domain"/>
    <property type="match status" value="1"/>
</dbReference>
<sequence>MDRGLELQVVKFLHSFFPIIAATYYFVACFVKSIPSPRKRKPSAQQPKGLRLALGCIMLLVLTTYIFALASSLLWFSTILAYIDAQSPPGYPLYGCWILYFLCELALLWLSLRLDHARTKLSVITTISQAIRLFQGDGAENAYGSCNSRSNSTAEPHVFKSDPELNKEGEEELKPRELNLWDFMKNLRAIVPFYWPSGKPKLQLLYLCIGICLVFQRIMNIVIPLQIGLITNILSKNDGTFPWREISFFIALRLFDSSCGLSAITKFLWVPLEDYSYTNLSSAAYNQIMALSSDYHDSKSCANLWQSVFRGQGVNNMVHMLCFVIGPMVIDLALAVSVLYYIFDAYMALDIAAIAVLFMWSSGKIINTQAKKRRQFVDNKSKEVAHMCETTANWYTVSYFNRISYEESRYASCIKDQLVSRRGYLLWVHMEESVQSLFLLLGLMIACFMAVHQVIKGTKPIGHFIMLLSYWAQLTGPLQLIAAGFGSLAMDMIDMEGFLELLRQKPTITNHVNAKPMRHLASGDIEFTDVTFSYDGKREVLNNVNFKVKAGETVALVGQTGGGKTTILQMLNRFYDPTSGSVRIDGQDISQVTLESLRANIGVVPQHPALFDDTIMANIRYARLSATDEEVIEACKAVALHDRILTFTDAYNTMVGERGQKLSGGELQRVAIARAIIKNPIIVLLDEATSSMDSETEAHVQGSLNRLRKGRTTFIVAHRLSSVIHADKIMVVEGGKIVEEGNHRELLNRKGHYYRLCAFQGGFDIPGHHRARFPNDTMDNGENPLFRNDSNPVTISPEGTASSGHSADQHIGIIHEGALGHLRHTSSNCVGDVSARNPTSKKGWKPDAPEFVPRTYKASDAIIPPVKFTQPANINHNFSSEVTCRFSSNIAEEASGDADLLSSSKENVPALARKSPHPELSSMEKGDQKAKSLSPRMKTMSGQPSIHNGDAELVQGGVWQGTIDVVSDSAVVLPKYAQRRREMTKSEPTTKSQNVDENTPLIDLETAAPSIPRRGQSTTSNQRRRRRYHNWSNSENRKRGTAKASIRETWIIVLMRVDSTSTHHHSHLGYIDP</sequence>
<evidence type="ECO:0000256" key="8">
    <source>
        <dbReference type="ARBA" id="ARBA00023136"/>
    </source>
</evidence>
<organism evidence="14 15">
    <name type="scientific">Ajellomyces capsulatus (strain H143)</name>
    <name type="common">Darling's disease fungus</name>
    <name type="synonym">Histoplasma capsulatum</name>
    <dbReference type="NCBI Taxonomy" id="544712"/>
    <lineage>
        <taxon>Eukaryota</taxon>
        <taxon>Fungi</taxon>
        <taxon>Dikarya</taxon>
        <taxon>Ascomycota</taxon>
        <taxon>Pezizomycotina</taxon>
        <taxon>Eurotiomycetes</taxon>
        <taxon>Eurotiomycetidae</taxon>
        <taxon>Onygenales</taxon>
        <taxon>Ajellomycetaceae</taxon>
        <taxon>Histoplasma</taxon>
    </lineage>
</organism>
<dbReference type="Gene3D" id="3.40.50.300">
    <property type="entry name" value="P-loop containing nucleotide triphosphate hydrolases"/>
    <property type="match status" value="1"/>
</dbReference>
<dbReference type="CDD" id="cd18583">
    <property type="entry name" value="ABC_6TM_HMT1"/>
    <property type="match status" value="1"/>
</dbReference>
<dbReference type="PROSITE" id="PS50893">
    <property type="entry name" value="ABC_TRANSPORTER_2"/>
    <property type="match status" value="1"/>
</dbReference>
<evidence type="ECO:0000259" key="13">
    <source>
        <dbReference type="PROSITE" id="PS50929"/>
    </source>
</evidence>
<dbReference type="GO" id="GO:0016020">
    <property type="term" value="C:membrane"/>
    <property type="evidence" value="ECO:0007669"/>
    <property type="project" value="UniProtKB-SubCell"/>
</dbReference>
<dbReference type="PROSITE" id="PS50929">
    <property type="entry name" value="ABC_TM1F"/>
    <property type="match status" value="1"/>
</dbReference>
<evidence type="ECO:0000256" key="5">
    <source>
        <dbReference type="ARBA" id="ARBA00022741"/>
    </source>
</evidence>
<dbReference type="SUPFAM" id="SSF90123">
    <property type="entry name" value="ABC transporter transmembrane region"/>
    <property type="match status" value="1"/>
</dbReference>
<evidence type="ECO:0000256" key="9">
    <source>
        <dbReference type="ARBA" id="ARBA00024363"/>
    </source>
</evidence>
<dbReference type="eggNOG" id="KOG0056">
    <property type="taxonomic scope" value="Eukaryota"/>
</dbReference>
<feature type="transmembrane region" description="Helical" evidence="11">
    <location>
        <begin position="437"/>
        <end position="455"/>
    </location>
</feature>
<reference evidence="15" key="1">
    <citation type="submission" date="2009-05" db="EMBL/GenBank/DDBJ databases">
        <title>The genome sequence of Ajellomyces capsulatus strain H143.</title>
        <authorList>
            <person name="Champion M."/>
            <person name="Cuomo C.A."/>
            <person name="Ma L.-J."/>
            <person name="Henn M.R."/>
            <person name="Sil A."/>
            <person name="Goldman B."/>
            <person name="Young S.K."/>
            <person name="Kodira C.D."/>
            <person name="Zeng Q."/>
            <person name="Koehrsen M."/>
            <person name="Alvarado L."/>
            <person name="Berlin A.M."/>
            <person name="Borenstein D."/>
            <person name="Chen Z."/>
            <person name="Engels R."/>
            <person name="Freedman E."/>
            <person name="Gellesch M."/>
            <person name="Goldberg J."/>
            <person name="Griggs A."/>
            <person name="Gujja S."/>
            <person name="Heiman D.I."/>
            <person name="Hepburn T.A."/>
            <person name="Howarth C."/>
            <person name="Jen D."/>
            <person name="Larson L."/>
            <person name="Lewis B."/>
            <person name="Mehta T."/>
            <person name="Park D."/>
            <person name="Pearson M."/>
            <person name="Roberts A."/>
            <person name="Saif S."/>
            <person name="Shea T.D."/>
            <person name="Shenoy N."/>
            <person name="Sisk P."/>
            <person name="Stolte C."/>
            <person name="Sykes S."/>
            <person name="Walk T."/>
            <person name="White J."/>
            <person name="Yandava C."/>
            <person name="Klein B."/>
            <person name="McEwen J.G."/>
            <person name="Puccia R."/>
            <person name="Goldman G.H."/>
            <person name="Felipe M.S."/>
            <person name="Nino-Vega G."/>
            <person name="San-Blas G."/>
            <person name="Taylor J.W."/>
            <person name="Mendoza L."/>
            <person name="Galagan J.E."/>
            <person name="Nusbaum C."/>
            <person name="Birren B.W."/>
        </authorList>
    </citation>
    <scope>NUCLEOTIDE SEQUENCE [LARGE SCALE GENOMIC DNA]</scope>
    <source>
        <strain evidence="15">H143</strain>
    </source>
</reference>
<dbReference type="GO" id="GO:0016887">
    <property type="term" value="F:ATP hydrolysis activity"/>
    <property type="evidence" value="ECO:0007669"/>
    <property type="project" value="InterPro"/>
</dbReference>
<feature type="region of interest" description="Disordered" evidence="10">
    <location>
        <begin position="895"/>
        <end position="946"/>
    </location>
</feature>
<comment type="subcellular location">
    <subcellularLocation>
        <location evidence="1">Membrane</location>
        <topology evidence="1">Multi-pass membrane protein</topology>
    </subcellularLocation>
</comment>
<dbReference type="AlphaFoldDB" id="C6H1F8"/>
<feature type="transmembrane region" description="Helical" evidence="11">
    <location>
        <begin position="52"/>
        <end position="76"/>
    </location>
</feature>
<dbReference type="GO" id="GO:0140359">
    <property type="term" value="F:ABC-type transporter activity"/>
    <property type="evidence" value="ECO:0007669"/>
    <property type="project" value="InterPro"/>
</dbReference>
<keyword evidence="4 11" id="KW-0812">Transmembrane</keyword>
<dbReference type="VEuPathDB" id="FungiDB:HCDG_00540"/>
<dbReference type="SUPFAM" id="SSF52540">
    <property type="entry name" value="P-loop containing nucleoside triphosphate hydrolases"/>
    <property type="match status" value="1"/>
</dbReference>
<evidence type="ECO:0000313" key="14">
    <source>
        <dbReference type="EMBL" id="EER44961.1"/>
    </source>
</evidence>
<evidence type="ECO:0000259" key="12">
    <source>
        <dbReference type="PROSITE" id="PS50893"/>
    </source>
</evidence>
<dbReference type="PANTHER" id="PTHR24221:SF503">
    <property type="entry name" value="MITOCHONDRIAL POTASSIUM CHANNEL ATP-BINDING SUBUNIT"/>
    <property type="match status" value="1"/>
</dbReference>
<name>C6H1F8_AJECH</name>
<dbReference type="InterPro" id="IPR003593">
    <property type="entry name" value="AAA+_ATPase"/>
</dbReference>
<dbReference type="Pfam" id="PF00664">
    <property type="entry name" value="ABC_membrane"/>
    <property type="match status" value="1"/>
</dbReference>
<keyword evidence="5" id="KW-0547">Nucleotide-binding</keyword>
<evidence type="ECO:0000313" key="15">
    <source>
        <dbReference type="Proteomes" id="UP000002624"/>
    </source>
</evidence>
<feature type="transmembrane region" description="Helical" evidence="11">
    <location>
        <begin position="461"/>
        <end position="485"/>
    </location>
</feature>
<dbReference type="EMBL" id="GG692419">
    <property type="protein sequence ID" value="EER44961.1"/>
    <property type="molecule type" value="Genomic_DNA"/>
</dbReference>
<dbReference type="InterPro" id="IPR039421">
    <property type="entry name" value="Type_1_exporter"/>
</dbReference>
<evidence type="ECO:0000256" key="1">
    <source>
        <dbReference type="ARBA" id="ARBA00004141"/>
    </source>
</evidence>
<dbReference type="STRING" id="544712.C6H1F8"/>
<feature type="domain" description="ABC transmembrane type-1" evidence="13">
    <location>
        <begin position="209"/>
        <end position="490"/>
    </location>
</feature>